<dbReference type="PANTHER" id="PTHR42705:SF2">
    <property type="entry name" value="BIFUNCTIONAL NON-HOMOLOGOUS END JOINING PROTEIN LIGD"/>
    <property type="match status" value="1"/>
</dbReference>
<comment type="caution">
    <text evidence="2">The sequence shown here is derived from an EMBL/GenBank/DDBJ whole genome shotgun (WGS) entry which is preliminary data.</text>
</comment>
<proteinExistence type="predicted"/>
<evidence type="ECO:0000259" key="1">
    <source>
        <dbReference type="Pfam" id="PF21686"/>
    </source>
</evidence>
<feature type="domain" description="DNA ligase D polymerase" evidence="1">
    <location>
        <begin position="44"/>
        <end position="297"/>
    </location>
</feature>
<dbReference type="RefSeq" id="WP_151620132.1">
    <property type="nucleotide sequence ID" value="NZ_WBXO01000006.1"/>
</dbReference>
<organism evidence="2 3">
    <name type="scientific">Heliorestis acidaminivorans</name>
    <dbReference type="NCBI Taxonomy" id="553427"/>
    <lineage>
        <taxon>Bacteria</taxon>
        <taxon>Bacillati</taxon>
        <taxon>Bacillota</taxon>
        <taxon>Clostridia</taxon>
        <taxon>Eubacteriales</taxon>
        <taxon>Heliobacteriaceae</taxon>
        <taxon>Heliorestis</taxon>
    </lineage>
</organism>
<dbReference type="PANTHER" id="PTHR42705">
    <property type="entry name" value="BIFUNCTIONAL NON-HOMOLOGOUS END JOINING PROTEIN LIGD"/>
    <property type="match status" value="1"/>
</dbReference>
<dbReference type="CDD" id="cd04861">
    <property type="entry name" value="LigD_Pol_like"/>
    <property type="match status" value="1"/>
</dbReference>
<evidence type="ECO:0000313" key="3">
    <source>
        <dbReference type="Proteomes" id="UP000468766"/>
    </source>
</evidence>
<dbReference type="AlphaFoldDB" id="A0A6I0EYB7"/>
<gene>
    <name evidence="2" type="ORF">F9B85_09090</name>
</gene>
<accession>A0A6I0EYB7</accession>
<keyword evidence="3" id="KW-1185">Reference proteome</keyword>
<dbReference type="Proteomes" id="UP000468766">
    <property type="component" value="Unassembled WGS sequence"/>
</dbReference>
<protein>
    <submittedName>
        <fullName evidence="2">DNA polymerase domain-containing protein</fullName>
    </submittedName>
</protein>
<evidence type="ECO:0000313" key="2">
    <source>
        <dbReference type="EMBL" id="KAB2952310.1"/>
    </source>
</evidence>
<dbReference type="InterPro" id="IPR014145">
    <property type="entry name" value="LigD_pol_dom"/>
</dbReference>
<dbReference type="EMBL" id="WBXO01000006">
    <property type="protein sequence ID" value="KAB2952310.1"/>
    <property type="molecule type" value="Genomic_DNA"/>
</dbReference>
<dbReference type="InterPro" id="IPR052171">
    <property type="entry name" value="NHEJ_LigD"/>
</dbReference>
<dbReference type="NCBIfam" id="TIGR02778">
    <property type="entry name" value="ligD_pol"/>
    <property type="match status" value="1"/>
</dbReference>
<dbReference type="Gene3D" id="3.90.920.10">
    <property type="entry name" value="DNA primase, PRIM domain"/>
    <property type="match status" value="1"/>
</dbReference>
<dbReference type="Pfam" id="PF21686">
    <property type="entry name" value="LigD_Prim-Pol"/>
    <property type="match status" value="1"/>
</dbReference>
<reference evidence="2 3" key="1">
    <citation type="submission" date="2019-10" db="EMBL/GenBank/DDBJ databases">
        <title>Whole-genome sequence of the extremophile Heliorestis acidaminivorans DSM 24790.</title>
        <authorList>
            <person name="Kyndt J.A."/>
            <person name="Meyer T.E."/>
        </authorList>
    </citation>
    <scope>NUCLEOTIDE SEQUENCE [LARGE SCALE GENOMIC DNA]</scope>
    <source>
        <strain evidence="2 3">DSM 24790</strain>
    </source>
</reference>
<dbReference type="OrthoDB" id="9802472at2"/>
<sequence>MDQRSSPTPSITAQDYRTLEVRNGDQSLRLTNLDKIFWPDEGFTKGDLLDYYLQIAPYLLPHLKDRPIVMVRYPDGIQGKSFYQKESPSFRPEWLTAVAIPSQHRGSPISYCLIRDWMDLLWVINLGTIELHPWLSQIGRLNHPTYMVFDLDPHESQSFSTVVEVALLVKEALDSFGLTSYPKTSGRSGLHIYVPLRPIYDYKTVRDCAIVLAQFIEKVDRRVTLKRSIKERGNSLYLDCWQIGQGKTLASVYSPRPLRGAPVSTPLHWSEVTSKVKPSSFSIKTVSERVSQKGDFFAPTIKEKNSLTHLLEFI</sequence>
<name>A0A6I0EYB7_9FIRM</name>